<evidence type="ECO:0000256" key="3">
    <source>
        <dbReference type="ARBA" id="ARBA00023134"/>
    </source>
</evidence>
<evidence type="ECO:0000256" key="1">
    <source>
        <dbReference type="ARBA" id="ARBA00006270"/>
    </source>
</evidence>
<dbReference type="PRINTS" id="PR00449">
    <property type="entry name" value="RASTRNSFRMNG"/>
</dbReference>
<keyword evidence="3" id="KW-0342">GTP-binding</keyword>
<accession>A0A6B2LU52</accession>
<dbReference type="PROSITE" id="PS51419">
    <property type="entry name" value="RAB"/>
    <property type="match status" value="1"/>
</dbReference>
<proteinExistence type="inferred from homology"/>
<dbReference type="EMBL" id="GIBP01011508">
    <property type="protein sequence ID" value="NDV40477.1"/>
    <property type="molecule type" value="Transcribed_RNA"/>
</dbReference>
<dbReference type="GO" id="GO:0090385">
    <property type="term" value="P:phagosome-lysosome fusion"/>
    <property type="evidence" value="ECO:0007669"/>
    <property type="project" value="TreeGrafter"/>
</dbReference>
<keyword evidence="2" id="KW-0547">Nucleotide-binding</keyword>
<dbReference type="Gene3D" id="3.40.50.300">
    <property type="entry name" value="P-loop containing nucleotide triphosphate hydrolases"/>
    <property type="match status" value="1"/>
</dbReference>
<dbReference type="SUPFAM" id="SSF52540">
    <property type="entry name" value="P-loop containing nucleoside triphosphate hydrolases"/>
    <property type="match status" value="1"/>
</dbReference>
<protein>
    <submittedName>
        <fullName evidence="4">Uncharacterized protein</fullName>
    </submittedName>
</protein>
<evidence type="ECO:0000313" key="4">
    <source>
        <dbReference type="EMBL" id="NDV40477.1"/>
    </source>
</evidence>
<dbReference type="PANTHER" id="PTHR47981:SF20">
    <property type="entry name" value="RAS-RELATED PROTEIN RAB-7A"/>
    <property type="match status" value="1"/>
</dbReference>
<dbReference type="AlphaFoldDB" id="A0A6B2LU52"/>
<dbReference type="GO" id="GO:0005525">
    <property type="term" value="F:GTP binding"/>
    <property type="evidence" value="ECO:0007669"/>
    <property type="project" value="UniProtKB-KW"/>
</dbReference>
<dbReference type="GO" id="GO:0005764">
    <property type="term" value="C:lysosome"/>
    <property type="evidence" value="ECO:0007669"/>
    <property type="project" value="TreeGrafter"/>
</dbReference>
<dbReference type="GO" id="GO:0003924">
    <property type="term" value="F:GTPase activity"/>
    <property type="evidence" value="ECO:0007669"/>
    <property type="project" value="InterPro"/>
</dbReference>
<dbReference type="InterPro" id="IPR027417">
    <property type="entry name" value="P-loop_NTPase"/>
</dbReference>
<sequence length="98" mass="10986">MLLGDPGVGKTSLMCQFVSKLFKAPYRPTIGADFMSKEVPVDRFLVTLQVWDTSGQERLLTMGTSFYRGADWRLFCFGKNNLFRGLGHAFSVISGQNK</sequence>
<dbReference type="PANTHER" id="PTHR47981">
    <property type="entry name" value="RAB FAMILY"/>
    <property type="match status" value="1"/>
</dbReference>
<name>A0A6B2LU52_9EUKA</name>
<dbReference type="SMART" id="SM00175">
    <property type="entry name" value="RAB"/>
    <property type="match status" value="1"/>
</dbReference>
<organism evidence="4">
    <name type="scientific">Arcella intermedia</name>
    <dbReference type="NCBI Taxonomy" id="1963864"/>
    <lineage>
        <taxon>Eukaryota</taxon>
        <taxon>Amoebozoa</taxon>
        <taxon>Tubulinea</taxon>
        <taxon>Elardia</taxon>
        <taxon>Arcellinida</taxon>
        <taxon>Sphaerothecina</taxon>
        <taxon>Arcellidae</taxon>
        <taxon>Arcella</taxon>
    </lineage>
</organism>
<reference evidence="4" key="1">
    <citation type="journal article" date="2020" name="J. Eukaryot. Microbiol.">
        <title>De novo Sequencing, Assembly and Annotation of the Transcriptome for the Free-Living Testate Amoeba Arcella intermedia.</title>
        <authorList>
            <person name="Ribeiro G.M."/>
            <person name="Porfirio-Sousa A.L."/>
            <person name="Maurer-Alcala X.X."/>
            <person name="Katz L.A."/>
            <person name="Lahr D.J.G."/>
        </authorList>
    </citation>
    <scope>NUCLEOTIDE SEQUENCE</scope>
</reference>
<dbReference type="GO" id="GO:0045335">
    <property type="term" value="C:phagocytic vesicle"/>
    <property type="evidence" value="ECO:0007669"/>
    <property type="project" value="TreeGrafter"/>
</dbReference>
<dbReference type="Pfam" id="PF00071">
    <property type="entry name" value="Ras"/>
    <property type="match status" value="1"/>
</dbReference>
<dbReference type="GO" id="GO:0005770">
    <property type="term" value="C:late endosome"/>
    <property type="evidence" value="ECO:0007669"/>
    <property type="project" value="TreeGrafter"/>
</dbReference>
<evidence type="ECO:0000256" key="2">
    <source>
        <dbReference type="ARBA" id="ARBA00022741"/>
    </source>
</evidence>
<comment type="similarity">
    <text evidence="1">Belongs to the small GTPase superfamily. Rab family.</text>
</comment>
<dbReference type="InterPro" id="IPR001806">
    <property type="entry name" value="Small_GTPase"/>
</dbReference>